<feature type="region of interest" description="Disordered" evidence="1">
    <location>
        <begin position="488"/>
        <end position="563"/>
    </location>
</feature>
<protein>
    <submittedName>
        <fullName evidence="2">Uncharacterized protein</fullName>
    </submittedName>
</protein>
<reference evidence="2" key="1">
    <citation type="submission" date="2021-07" db="EMBL/GenBank/DDBJ databases">
        <title>Genome Resource of American Ginseng Black Spot Pathogen Alternaria panax.</title>
        <authorList>
            <person name="Qiu C."/>
            <person name="Wang W."/>
            <person name="Liu Z."/>
        </authorList>
    </citation>
    <scope>NUCLEOTIDE SEQUENCE</scope>
    <source>
        <strain evidence="2">BNCC115425</strain>
    </source>
</reference>
<name>A0AAD4F7S0_9PLEO</name>
<proteinExistence type="predicted"/>
<feature type="compositionally biased region" description="Polar residues" evidence="1">
    <location>
        <begin position="515"/>
        <end position="527"/>
    </location>
</feature>
<feature type="compositionally biased region" description="Pro residues" evidence="1">
    <location>
        <begin position="12"/>
        <end position="41"/>
    </location>
</feature>
<feature type="compositionally biased region" description="Acidic residues" evidence="1">
    <location>
        <begin position="552"/>
        <end position="563"/>
    </location>
</feature>
<gene>
    <name evidence="2" type="ORF">G6011_11743</name>
</gene>
<dbReference type="AlphaFoldDB" id="A0AAD4F7S0"/>
<feature type="region of interest" description="Disordered" evidence="1">
    <location>
        <begin position="1"/>
        <end position="50"/>
    </location>
</feature>
<sequence>MVTTRSAVLGNKPPPSTPRLKPLPQPKTYPPPPPPPPPSAPTRPKQTPAETGQIYDAIQRAAMKTVVEEERLRRANVHKQHETWRKYVEHRYAQASYEDFLYYQNVWNRRNYVPSKVYTEGKKGATIRRAFKQAMRPKDVEAESDGDVVAKGKGKAPPPKGNKTYGYGMSRDPIIGTTNQNKMDMMSTNWYHEPFFGLYYTWLDHLIALYTDARLGYRKRIPDVIAPEDAHRYTQPPRGTVPQTPLHNANRHWHLEERFPRRTRVQIDVGEVEEVYRSKAERRGDVRLERTGEMKGISWRIDEGVYEKIKSEEEAKSGFSTNPRTLGLLPKEHKTHHGSRETSFYWPTSFDDPAWGGGVAVTAVKREYAFEEVSDKEGDLGKLKKRKTDVCYKLDENGERIKKIDNRPRFKRVGYTQEGRVFQHDMSADGTHVAGRDRNDRWTGSFVDGNIFKDRWELDEDESRIPLPPRYVSQTKYATAIVQFSNVRNTRPGRHTSKGITDQLSDDEDEGCVDSNENFAWSGNMNPDSLGDPWASSDKRGDEEGADRPGDGDEDESDGDGDVFAESYRACSKCPKRERARTLLEDLQARYGDVQGMGIQQIMDMQQHEDGFQNITDDEIREEYVLVAEDMSGQ</sequence>
<dbReference type="Proteomes" id="UP001199106">
    <property type="component" value="Unassembled WGS sequence"/>
</dbReference>
<evidence type="ECO:0000313" key="2">
    <source>
        <dbReference type="EMBL" id="KAG9184913.1"/>
    </source>
</evidence>
<dbReference type="EMBL" id="JAANER010000013">
    <property type="protein sequence ID" value="KAG9184913.1"/>
    <property type="molecule type" value="Genomic_DNA"/>
</dbReference>
<accession>A0AAD4F7S0</accession>
<feature type="compositionally biased region" description="Basic and acidic residues" evidence="1">
    <location>
        <begin position="537"/>
        <end position="551"/>
    </location>
</feature>
<keyword evidence="3" id="KW-1185">Reference proteome</keyword>
<organism evidence="2 3">
    <name type="scientific">Alternaria panax</name>
    <dbReference type="NCBI Taxonomy" id="48097"/>
    <lineage>
        <taxon>Eukaryota</taxon>
        <taxon>Fungi</taxon>
        <taxon>Dikarya</taxon>
        <taxon>Ascomycota</taxon>
        <taxon>Pezizomycotina</taxon>
        <taxon>Dothideomycetes</taxon>
        <taxon>Pleosporomycetidae</taxon>
        <taxon>Pleosporales</taxon>
        <taxon>Pleosporineae</taxon>
        <taxon>Pleosporaceae</taxon>
        <taxon>Alternaria</taxon>
        <taxon>Alternaria sect. Panax</taxon>
    </lineage>
</organism>
<evidence type="ECO:0000256" key="1">
    <source>
        <dbReference type="SAM" id="MobiDB-lite"/>
    </source>
</evidence>
<feature type="region of interest" description="Disordered" evidence="1">
    <location>
        <begin position="136"/>
        <end position="169"/>
    </location>
</feature>
<evidence type="ECO:0000313" key="3">
    <source>
        <dbReference type="Proteomes" id="UP001199106"/>
    </source>
</evidence>
<comment type="caution">
    <text evidence="2">The sequence shown here is derived from an EMBL/GenBank/DDBJ whole genome shotgun (WGS) entry which is preliminary data.</text>
</comment>